<feature type="signal peptide" evidence="1">
    <location>
        <begin position="1"/>
        <end position="18"/>
    </location>
</feature>
<dbReference type="Proteomes" id="UP000178912">
    <property type="component" value="Unassembled WGS sequence"/>
</dbReference>
<dbReference type="AlphaFoldDB" id="A0A1E1LSR0"/>
<evidence type="ECO:0000313" key="2">
    <source>
        <dbReference type="EMBL" id="CZT13543.1"/>
    </source>
</evidence>
<protein>
    <submittedName>
        <fullName evidence="2">Uncharacterized protein</fullName>
    </submittedName>
</protein>
<proteinExistence type="predicted"/>
<evidence type="ECO:0000313" key="3">
    <source>
        <dbReference type="Proteomes" id="UP000178912"/>
    </source>
</evidence>
<accession>A0A1E1LSR0</accession>
<reference evidence="3" key="1">
    <citation type="submission" date="2016-03" db="EMBL/GenBank/DDBJ databases">
        <authorList>
            <person name="Guldener U."/>
        </authorList>
    </citation>
    <scope>NUCLEOTIDE SEQUENCE [LARGE SCALE GENOMIC DNA]</scope>
    <source>
        <strain evidence="3">04CH-RAC-A.6.1</strain>
    </source>
</reference>
<keyword evidence="3" id="KW-1185">Reference proteome</keyword>
<organism evidence="2 3">
    <name type="scientific">Rhynchosporium agropyri</name>
    <dbReference type="NCBI Taxonomy" id="914238"/>
    <lineage>
        <taxon>Eukaryota</taxon>
        <taxon>Fungi</taxon>
        <taxon>Dikarya</taxon>
        <taxon>Ascomycota</taxon>
        <taxon>Pezizomycotina</taxon>
        <taxon>Leotiomycetes</taxon>
        <taxon>Helotiales</taxon>
        <taxon>Ploettnerulaceae</taxon>
        <taxon>Rhynchosporium</taxon>
    </lineage>
</organism>
<keyword evidence="1" id="KW-0732">Signal</keyword>
<name>A0A1E1LSR0_9HELO</name>
<feature type="chain" id="PRO_5009447593" evidence="1">
    <location>
        <begin position="19"/>
        <end position="91"/>
    </location>
</feature>
<dbReference type="EMBL" id="FJUX01000199">
    <property type="protein sequence ID" value="CZT13543.1"/>
    <property type="molecule type" value="Genomic_DNA"/>
</dbReference>
<evidence type="ECO:0000256" key="1">
    <source>
        <dbReference type="SAM" id="SignalP"/>
    </source>
</evidence>
<gene>
    <name evidence="2" type="ORF">RAG0_17036</name>
</gene>
<sequence>MRASTLIPLALLVASVSARYCSAGWIRCTYPSFVSCQAKCPKANSGCGCAETYGTASLGGSGCTTDPNLTGPLNGWTECPWSGNTPPTHQG</sequence>